<dbReference type="EnsemblBacteria" id="ACI21771">
    <property type="protein sequence ID" value="ACI21771"/>
    <property type="gene ID" value="THEYE_A0731"/>
</dbReference>
<evidence type="ECO:0000256" key="4">
    <source>
        <dbReference type="ARBA" id="ARBA00022989"/>
    </source>
</evidence>
<dbReference type="InParanoid" id="B5YK08"/>
<dbReference type="RefSeq" id="WP_012546477.1">
    <property type="nucleotide sequence ID" value="NC_011296.1"/>
</dbReference>
<dbReference type="EMBL" id="CP001147">
    <property type="protein sequence ID" value="ACI21771.1"/>
    <property type="molecule type" value="Genomic_DNA"/>
</dbReference>
<feature type="transmembrane region" description="Helical" evidence="6">
    <location>
        <begin position="555"/>
        <end position="576"/>
    </location>
</feature>
<dbReference type="Pfam" id="PF03600">
    <property type="entry name" value="CitMHS"/>
    <property type="match status" value="1"/>
</dbReference>
<feature type="transmembrane region" description="Helical" evidence="6">
    <location>
        <begin position="373"/>
        <end position="392"/>
    </location>
</feature>
<keyword evidence="3 6" id="KW-0812">Transmembrane</keyword>
<dbReference type="HOGENOM" id="CLU_011920_4_0_0"/>
<dbReference type="InterPro" id="IPR004680">
    <property type="entry name" value="Cit_transptr-like_dom"/>
</dbReference>
<dbReference type="InterPro" id="IPR051475">
    <property type="entry name" value="Diverse_Ion_Transporter"/>
</dbReference>
<dbReference type="GO" id="GO:0055085">
    <property type="term" value="P:transmembrane transport"/>
    <property type="evidence" value="ECO:0007669"/>
    <property type="project" value="InterPro"/>
</dbReference>
<keyword evidence="10" id="KW-1185">Reference proteome</keyword>
<evidence type="ECO:0000313" key="10">
    <source>
        <dbReference type="Proteomes" id="UP000000718"/>
    </source>
</evidence>
<comment type="subcellular location">
    <subcellularLocation>
        <location evidence="1">Membrane</location>
        <topology evidence="1">Multi-pass membrane protein</topology>
    </subcellularLocation>
</comment>
<evidence type="ECO:0000256" key="2">
    <source>
        <dbReference type="ARBA" id="ARBA00022448"/>
    </source>
</evidence>
<dbReference type="PATRIC" id="fig|289376.4.peg.723"/>
<feature type="transmembrane region" description="Helical" evidence="6">
    <location>
        <begin position="398"/>
        <end position="415"/>
    </location>
</feature>
<dbReference type="OrthoDB" id="9765532at2"/>
<organism evidence="9 10">
    <name type="scientific">Thermodesulfovibrio yellowstonii (strain ATCC 51303 / DSM 11347 / YP87)</name>
    <dbReference type="NCBI Taxonomy" id="289376"/>
    <lineage>
        <taxon>Bacteria</taxon>
        <taxon>Pseudomonadati</taxon>
        <taxon>Nitrospirota</taxon>
        <taxon>Thermodesulfovibrionia</taxon>
        <taxon>Thermodesulfovibrionales</taxon>
        <taxon>Thermodesulfovibrionaceae</taxon>
        <taxon>Thermodesulfovibrio</taxon>
    </lineage>
</organism>
<evidence type="ECO:0000256" key="1">
    <source>
        <dbReference type="ARBA" id="ARBA00004141"/>
    </source>
</evidence>
<feature type="transmembrane region" description="Helical" evidence="6">
    <location>
        <begin position="239"/>
        <end position="257"/>
    </location>
</feature>
<protein>
    <submittedName>
        <fullName evidence="9">Arsenical pump membrane protein</fullName>
    </submittedName>
</protein>
<feature type="transmembrane region" description="Helical" evidence="6">
    <location>
        <begin position="138"/>
        <end position="158"/>
    </location>
</feature>
<dbReference type="AlphaFoldDB" id="B5YK08"/>
<evidence type="ECO:0000256" key="5">
    <source>
        <dbReference type="ARBA" id="ARBA00023136"/>
    </source>
</evidence>
<reference evidence="9 10" key="2">
    <citation type="journal article" date="2015" name="Genome Announc.">
        <title>Genome Sequence of the Sulfate-Reducing Thermophilic Bacterium Thermodesulfovibrio yellowstonii Strain DSM 11347T (Phylum Nitrospirae).</title>
        <authorList>
            <person name="Bhatnagar S."/>
            <person name="Badger J.H."/>
            <person name="Madupu R."/>
            <person name="Khouri H.M."/>
            <person name="O'Connor E.M."/>
            <person name="Robb F.T."/>
            <person name="Ward N.L."/>
            <person name="Eisen J.A."/>
        </authorList>
    </citation>
    <scope>NUCLEOTIDE SEQUENCE [LARGE SCALE GENOMIC DNA]</scope>
    <source>
        <strain evidence="10">ATCC 51303 / DSM 11347 / YP87</strain>
    </source>
</reference>
<evidence type="ECO:0000256" key="7">
    <source>
        <dbReference type="SAM" id="SignalP"/>
    </source>
</evidence>
<feature type="signal peptide" evidence="7">
    <location>
        <begin position="1"/>
        <end position="21"/>
    </location>
</feature>
<dbReference type="KEGG" id="tye:THEYE_A0731"/>
<keyword evidence="7" id="KW-0732">Signal</keyword>
<proteinExistence type="predicted"/>
<keyword evidence="2" id="KW-0813">Transport</keyword>
<dbReference type="eggNOG" id="COG1055">
    <property type="taxonomic scope" value="Bacteria"/>
</dbReference>
<dbReference type="CDD" id="cd01116">
    <property type="entry name" value="P_permease"/>
    <property type="match status" value="1"/>
</dbReference>
<evidence type="ECO:0000313" key="9">
    <source>
        <dbReference type="EMBL" id="ACI21771.1"/>
    </source>
</evidence>
<feature type="transmembrane region" description="Helical" evidence="6">
    <location>
        <begin position="165"/>
        <end position="184"/>
    </location>
</feature>
<feature type="transmembrane region" description="Helical" evidence="6">
    <location>
        <begin position="320"/>
        <end position="339"/>
    </location>
</feature>
<evidence type="ECO:0000256" key="3">
    <source>
        <dbReference type="ARBA" id="ARBA00022692"/>
    </source>
</evidence>
<reference evidence="10" key="1">
    <citation type="submission" date="2008-08" db="EMBL/GenBank/DDBJ databases">
        <title>The complete genome sequence of Thermodesulfovibrio yellowstonii strain ATCC 51303 / DSM 11347 / YP87.</title>
        <authorList>
            <person name="Dodson R.J."/>
            <person name="Durkin A.S."/>
            <person name="Wu M."/>
            <person name="Eisen J."/>
            <person name="Sutton G."/>
        </authorList>
    </citation>
    <scope>NUCLEOTIDE SEQUENCE [LARGE SCALE GENOMIC DNA]</scope>
    <source>
        <strain evidence="10">ATCC 51303 / DSM 11347 / YP87</strain>
    </source>
</reference>
<accession>B5YK08</accession>
<sequence>MKKLLLMSFFLLLIFNFSAFASEAEKSKENVDIFYISGSILDSHKEPVRDAEISLLVNGKPHKLITDHKETDKTLTSSHGTFQMNFHLPQGGIDKAKIEIEIVKSSYKRTTIEFKKENFAQKGNEFYLSKDIIVQRHLGPAFWIATAVFLLAYALISFELLHRTVAAMIGAATMLILTYTLGTFNPEFHIISFERAIQAIDMNVIFLLMGMMIIIGVLKHTGVFQWCAYMSYKIARGNIMILAVISCFFIAFTSAFLDNVTTMLLYTPVLIEIAIALKINPLSLLIPGIMASNVGGTATLIGDPPNIMIGSYTGLTFMQFVYALTPVCIIVMLVLVFYNKFFYSKEYKKGKVDDINAFISYLREEYKITDKTLLGYGLFIMALVVSFFATHGFWHMEVSIPALFGAGVLFTYAVLTKKVKMLELIEKDIEWPTLLFFIFLFIIVGAVEEAGLLAVIADWVHNLSAGNLTVAICLILWVSAIMSAFVDNIPFTATMLPIVAYLTKVIPGAESNVLWWALALGACLGGNGTLIGASANVVTIGIAESAGHKISFFGFMKYAFLYMIISVAICNVWLLLFY</sequence>
<evidence type="ECO:0000256" key="6">
    <source>
        <dbReference type="SAM" id="Phobius"/>
    </source>
</evidence>
<feature type="transmembrane region" description="Helical" evidence="6">
    <location>
        <begin position="513"/>
        <end position="543"/>
    </location>
</feature>
<keyword evidence="4 6" id="KW-1133">Transmembrane helix</keyword>
<gene>
    <name evidence="9" type="ordered locus">THEYE_A0731</name>
</gene>
<evidence type="ECO:0000259" key="8">
    <source>
        <dbReference type="Pfam" id="PF03600"/>
    </source>
</evidence>
<keyword evidence="5 6" id="KW-0472">Membrane</keyword>
<dbReference type="PANTHER" id="PTHR43568:SF1">
    <property type="entry name" value="P PROTEIN"/>
    <property type="match status" value="1"/>
</dbReference>
<dbReference type="PANTHER" id="PTHR43568">
    <property type="entry name" value="P PROTEIN"/>
    <property type="match status" value="1"/>
</dbReference>
<dbReference type="GO" id="GO:0016020">
    <property type="term" value="C:membrane"/>
    <property type="evidence" value="ECO:0007669"/>
    <property type="project" value="UniProtKB-SubCell"/>
</dbReference>
<feature type="transmembrane region" description="Helical" evidence="6">
    <location>
        <begin position="435"/>
        <end position="457"/>
    </location>
</feature>
<feature type="chain" id="PRO_5002841347" evidence="7">
    <location>
        <begin position="22"/>
        <end position="578"/>
    </location>
</feature>
<name>B5YK08_THEYD</name>
<dbReference type="STRING" id="289376.THEYE_A0731"/>
<feature type="domain" description="Citrate transporter-like" evidence="8">
    <location>
        <begin position="153"/>
        <end position="521"/>
    </location>
</feature>
<dbReference type="FunCoup" id="B5YK08">
    <property type="interactions" value="35"/>
</dbReference>
<feature type="transmembrane region" description="Helical" evidence="6">
    <location>
        <begin position="196"/>
        <end position="218"/>
    </location>
</feature>
<dbReference type="Proteomes" id="UP000000718">
    <property type="component" value="Chromosome"/>
</dbReference>
<feature type="transmembrane region" description="Helical" evidence="6">
    <location>
        <begin position="463"/>
        <end position="482"/>
    </location>
</feature>